<accession>A0A0V1AF64</accession>
<protein>
    <recommendedName>
        <fullName evidence="3">Integrase catalytic domain-containing protein</fullName>
    </recommendedName>
</protein>
<reference evidence="1 2" key="1">
    <citation type="submission" date="2015-01" db="EMBL/GenBank/DDBJ databases">
        <title>Evolution of Trichinella species and genotypes.</title>
        <authorList>
            <person name="Korhonen P.K."/>
            <person name="Edoardo P."/>
            <person name="Giuseppe L.R."/>
            <person name="Gasser R.B."/>
        </authorList>
    </citation>
    <scope>NUCLEOTIDE SEQUENCE [LARGE SCALE GENOMIC DNA]</scope>
    <source>
        <strain evidence="1">ISS2496</strain>
    </source>
</reference>
<dbReference type="InterPro" id="IPR036397">
    <property type="entry name" value="RNaseH_sf"/>
</dbReference>
<evidence type="ECO:0000313" key="2">
    <source>
        <dbReference type="Proteomes" id="UP000054783"/>
    </source>
</evidence>
<dbReference type="SUPFAM" id="SSF53098">
    <property type="entry name" value="Ribonuclease H-like"/>
    <property type="match status" value="1"/>
</dbReference>
<gene>
    <name evidence="1" type="ORF">T12_16185</name>
</gene>
<dbReference type="AlphaFoldDB" id="A0A0V1AF64"/>
<comment type="caution">
    <text evidence="1">The sequence shown here is derived from an EMBL/GenBank/DDBJ whole genome shotgun (WGS) entry which is preliminary data.</text>
</comment>
<dbReference type="EMBL" id="JYDQ01000005">
    <property type="protein sequence ID" value="KRY23162.1"/>
    <property type="molecule type" value="Genomic_DNA"/>
</dbReference>
<evidence type="ECO:0008006" key="3">
    <source>
        <dbReference type="Google" id="ProtNLM"/>
    </source>
</evidence>
<organism evidence="1 2">
    <name type="scientific">Trichinella patagoniensis</name>
    <dbReference type="NCBI Taxonomy" id="990121"/>
    <lineage>
        <taxon>Eukaryota</taxon>
        <taxon>Metazoa</taxon>
        <taxon>Ecdysozoa</taxon>
        <taxon>Nematoda</taxon>
        <taxon>Enoplea</taxon>
        <taxon>Dorylaimia</taxon>
        <taxon>Trichinellida</taxon>
        <taxon>Trichinellidae</taxon>
        <taxon>Trichinella</taxon>
    </lineage>
</organism>
<name>A0A0V1AF64_9BILA</name>
<keyword evidence="2" id="KW-1185">Reference proteome</keyword>
<dbReference type="Gene3D" id="3.30.420.10">
    <property type="entry name" value="Ribonuclease H-like superfamily/Ribonuclease H"/>
    <property type="match status" value="1"/>
</dbReference>
<sequence length="62" mass="7380">MEARTFAKLLVEKHIAYFGALYYLHSYEGRSFKASMMMEMYRLFDIRKTRYSPYNPQGNGQA</sequence>
<proteinExistence type="predicted"/>
<evidence type="ECO:0000313" key="1">
    <source>
        <dbReference type="EMBL" id="KRY23162.1"/>
    </source>
</evidence>
<dbReference type="InterPro" id="IPR012337">
    <property type="entry name" value="RNaseH-like_sf"/>
</dbReference>
<dbReference type="Proteomes" id="UP000054783">
    <property type="component" value="Unassembled WGS sequence"/>
</dbReference>
<dbReference type="GO" id="GO:0003676">
    <property type="term" value="F:nucleic acid binding"/>
    <property type="evidence" value="ECO:0007669"/>
    <property type="project" value="InterPro"/>
</dbReference>